<dbReference type="PANTHER" id="PTHR43429:SF3">
    <property type="entry name" value="NITRITE REDUCTASE [NAD(P)H]"/>
    <property type="match status" value="1"/>
</dbReference>
<keyword evidence="4" id="KW-0274">FAD</keyword>
<dbReference type="STRING" id="675511.GCA_000341735_00514"/>
<dbReference type="InterPro" id="IPR041575">
    <property type="entry name" value="Rubredoxin_C"/>
</dbReference>
<keyword evidence="3" id="KW-0285">Flavoprotein</keyword>
<dbReference type="Pfam" id="PF07992">
    <property type="entry name" value="Pyr_redox_2"/>
    <property type="match status" value="1"/>
</dbReference>
<protein>
    <submittedName>
        <fullName evidence="7">NAD(P)/FAD-dependent oxidoreductase</fullName>
    </submittedName>
</protein>
<dbReference type="SUPFAM" id="SSF51905">
    <property type="entry name" value="FAD/NAD(P)-binding domain"/>
    <property type="match status" value="1"/>
</dbReference>
<dbReference type="Pfam" id="PF18267">
    <property type="entry name" value="Rubredoxin_C"/>
    <property type="match status" value="1"/>
</dbReference>
<dbReference type="InterPro" id="IPR023753">
    <property type="entry name" value="FAD/NAD-binding_dom"/>
</dbReference>
<dbReference type="InterPro" id="IPR016156">
    <property type="entry name" value="FAD/NAD-linked_Rdtase_dimer_sf"/>
</dbReference>
<evidence type="ECO:0000256" key="1">
    <source>
        <dbReference type="ARBA" id="ARBA00001974"/>
    </source>
</evidence>
<dbReference type="InterPro" id="IPR050260">
    <property type="entry name" value="FAD-bd_OxRdtase"/>
</dbReference>
<feature type="domain" description="NADH-rubredoxin oxidoreductase C-terminal" evidence="6">
    <location>
        <begin position="318"/>
        <end position="386"/>
    </location>
</feature>
<dbReference type="OrthoDB" id="9768666at2"/>
<accession>A0A4P9UNM7</accession>
<evidence type="ECO:0000259" key="6">
    <source>
        <dbReference type="Pfam" id="PF18267"/>
    </source>
</evidence>
<evidence type="ECO:0000256" key="2">
    <source>
        <dbReference type="ARBA" id="ARBA00006442"/>
    </source>
</evidence>
<dbReference type="KEGG" id="mbur:EQU24_12640"/>
<dbReference type="PRINTS" id="PR00411">
    <property type="entry name" value="PNDRDTASEI"/>
</dbReference>
<organism evidence="7 8">
    <name type="scientific">Methylotuvimicrobium buryatense</name>
    <name type="common">Methylomicrobium buryatense</name>
    <dbReference type="NCBI Taxonomy" id="95641"/>
    <lineage>
        <taxon>Bacteria</taxon>
        <taxon>Pseudomonadati</taxon>
        <taxon>Pseudomonadota</taxon>
        <taxon>Gammaproteobacteria</taxon>
        <taxon>Methylococcales</taxon>
        <taxon>Methylococcaceae</taxon>
        <taxon>Methylotuvimicrobium</taxon>
    </lineage>
</organism>
<evidence type="ECO:0000313" key="7">
    <source>
        <dbReference type="EMBL" id="QCW82989.1"/>
    </source>
</evidence>
<dbReference type="Proteomes" id="UP000305881">
    <property type="component" value="Chromosome"/>
</dbReference>
<dbReference type="RefSeq" id="WP_017839158.1">
    <property type="nucleotide sequence ID" value="NZ_CP035467.1"/>
</dbReference>
<dbReference type="PRINTS" id="PR00368">
    <property type="entry name" value="FADPNR"/>
</dbReference>
<comment type="similarity">
    <text evidence="2">Belongs to the FAD-dependent oxidoreductase family.</text>
</comment>
<name>A0A4P9UNM7_METBY</name>
<proteinExistence type="inferred from homology"/>
<dbReference type="GO" id="GO:0016491">
    <property type="term" value="F:oxidoreductase activity"/>
    <property type="evidence" value="ECO:0007669"/>
    <property type="project" value="InterPro"/>
</dbReference>
<evidence type="ECO:0000259" key="5">
    <source>
        <dbReference type="Pfam" id="PF07992"/>
    </source>
</evidence>
<gene>
    <name evidence="7" type="ORF">EQU24_12640</name>
</gene>
<sequence length="407" mass="44766">MKQKLVVIGNGMAGMRTVEALIESAPDLYDITVFGAEPYGNYNRILLTPILYGEKRIDDIMIHDFAWYRKHHITLHCGPGKTVVDVDRNRRRVIAKDGTEATYDRLLIATGSLPLILPIPGRDTEGVMSFREISDVEAMIAKSLSKRHAIVLGGGLLGLEAANGLKQRGMNVTVINRADHLLNRQLDNEAGDLLKSQLEAKGLRFELGCTIENIISRNGHISEVELNNGSSLPADLLIMATGIQPNIALAKAIGLDCEQGIVVDDAMQTSDSDIYSVGECVQHRGELFGLVAPVYEQAKVCARQLTHRTDSRYQSLLPATRLKVTGIDLFSAGDFNGGEQCEQIVFKDPALHIYKKLVIKNRRIAGIVLYGDTGDSAWYLDCLKSRTDISPYRDCLIFGRPPLPIAA</sequence>
<dbReference type="AlphaFoldDB" id="A0A4P9UNM7"/>
<reference evidence="8" key="1">
    <citation type="journal article" date="2019" name="J. Bacteriol.">
        <title>A Mutagenic Screen Identifies a TonB-Dependent Receptor Required for the Lanthanide Metal Switch in the Type I Methanotroph 'Methylotuvimicrobium buryatense' 5GB1C.</title>
        <authorList>
            <person name="Groom J.D."/>
            <person name="Ford S.M."/>
            <person name="Pesesky M.W."/>
            <person name="Lidstrom M.E."/>
        </authorList>
    </citation>
    <scope>NUCLEOTIDE SEQUENCE [LARGE SCALE GENOMIC DNA]</scope>
    <source>
        <strain evidence="8">5GB1C</strain>
    </source>
</reference>
<feature type="domain" description="FAD/NAD(P)-binding" evidence="5">
    <location>
        <begin position="4"/>
        <end position="292"/>
    </location>
</feature>
<evidence type="ECO:0000313" key="8">
    <source>
        <dbReference type="Proteomes" id="UP000305881"/>
    </source>
</evidence>
<evidence type="ECO:0000256" key="4">
    <source>
        <dbReference type="ARBA" id="ARBA00022827"/>
    </source>
</evidence>
<evidence type="ECO:0000256" key="3">
    <source>
        <dbReference type="ARBA" id="ARBA00022630"/>
    </source>
</evidence>
<dbReference type="Gene3D" id="3.30.390.30">
    <property type="match status" value="1"/>
</dbReference>
<dbReference type="EMBL" id="CP035467">
    <property type="protein sequence ID" value="QCW82989.1"/>
    <property type="molecule type" value="Genomic_DNA"/>
</dbReference>
<dbReference type="Gene3D" id="3.50.50.60">
    <property type="entry name" value="FAD/NAD(P)-binding domain"/>
    <property type="match status" value="2"/>
</dbReference>
<dbReference type="PANTHER" id="PTHR43429">
    <property type="entry name" value="PYRIDINE NUCLEOTIDE-DISULFIDE OXIDOREDUCTASE DOMAIN-CONTAINING"/>
    <property type="match status" value="1"/>
</dbReference>
<comment type="cofactor">
    <cofactor evidence="1">
        <name>FAD</name>
        <dbReference type="ChEBI" id="CHEBI:57692"/>
    </cofactor>
</comment>
<dbReference type="InterPro" id="IPR036188">
    <property type="entry name" value="FAD/NAD-bd_sf"/>
</dbReference>
<keyword evidence="8" id="KW-1185">Reference proteome</keyword>